<dbReference type="Proteomes" id="UP000555564">
    <property type="component" value="Unassembled WGS sequence"/>
</dbReference>
<accession>A0A7X0ICN2</accession>
<evidence type="ECO:0000259" key="3">
    <source>
        <dbReference type="PROSITE" id="PS51464"/>
    </source>
</evidence>
<dbReference type="AlphaFoldDB" id="A0A7X0ICN2"/>
<evidence type="ECO:0000256" key="1">
    <source>
        <dbReference type="ARBA" id="ARBA00010523"/>
    </source>
</evidence>
<dbReference type="EC" id="5.3.1.8" evidence="4"/>
<dbReference type="InterPro" id="IPR001347">
    <property type="entry name" value="SIS_dom"/>
</dbReference>
<proteinExistence type="inferred from homology"/>
<dbReference type="GO" id="GO:0004476">
    <property type="term" value="F:mannose-6-phosphate isomerase activity"/>
    <property type="evidence" value="ECO:0007669"/>
    <property type="project" value="UniProtKB-EC"/>
</dbReference>
<sequence>MISFEAERLDNPGYLIEGDPSGMLHAVATSGAQVRASHRAAMEAGVVARMKGEGRPRAVVVAGMGGSAIVGDLLAAVCGPGAPIPIVTVRSDRLPGWVGAADMLIAVSASGQTEETLALALEGVRRGCRLVTVGRPESPLASVAEQASAPHLAVVPVAGAVGRPRANLWGLAMPLLVAASALGLVDVGSPVVEATARRLEDIAHRCRPSSESFINPGKTLAMELAGSIPMVWGASPLAAVGAYRLASQVLTNAKYPAIWGQLPEAAHDLVSAFDGAFAHRDVFSEESAPTLRLFALRDTEEDPRAAKRRTLAVRLAEDRGVPVSEISAEGEHPLERLASLIGLADYGSAYLAIGFGLDPTPVEAIAELKARIRQ</sequence>
<comment type="caution">
    <text evidence="4">The sequence shown here is derived from an EMBL/GenBank/DDBJ whole genome shotgun (WGS) entry which is preliminary data.</text>
</comment>
<dbReference type="GO" id="GO:1901135">
    <property type="term" value="P:carbohydrate derivative metabolic process"/>
    <property type="evidence" value="ECO:0007669"/>
    <property type="project" value="InterPro"/>
</dbReference>
<dbReference type="EMBL" id="JACHIU010000001">
    <property type="protein sequence ID" value="MBB6472059.1"/>
    <property type="molecule type" value="Genomic_DNA"/>
</dbReference>
<dbReference type="SUPFAM" id="SSF53697">
    <property type="entry name" value="SIS domain"/>
    <property type="match status" value="1"/>
</dbReference>
<dbReference type="InterPro" id="IPR019490">
    <property type="entry name" value="Glu6P/Mann6P_isomerase_C"/>
</dbReference>
<evidence type="ECO:0000313" key="5">
    <source>
        <dbReference type="Proteomes" id="UP000555564"/>
    </source>
</evidence>
<keyword evidence="5" id="KW-1185">Reference proteome</keyword>
<dbReference type="RefSeq" id="WP_343072536.1">
    <property type="nucleotide sequence ID" value="NZ_BAAALO010000017.1"/>
</dbReference>
<dbReference type="GO" id="GO:0097367">
    <property type="term" value="F:carbohydrate derivative binding"/>
    <property type="evidence" value="ECO:0007669"/>
    <property type="project" value="InterPro"/>
</dbReference>
<feature type="domain" description="SIS" evidence="3">
    <location>
        <begin position="46"/>
        <end position="190"/>
    </location>
</feature>
<gene>
    <name evidence="4" type="ORF">BJ992_001490</name>
</gene>
<evidence type="ECO:0000313" key="4">
    <source>
        <dbReference type="EMBL" id="MBB6472059.1"/>
    </source>
</evidence>
<reference evidence="4 5" key="1">
    <citation type="submission" date="2020-08" db="EMBL/GenBank/DDBJ databases">
        <title>Sequencing the genomes of 1000 actinobacteria strains.</title>
        <authorList>
            <person name="Klenk H.-P."/>
        </authorList>
    </citation>
    <scope>NUCLEOTIDE SEQUENCE [LARGE SCALE GENOMIC DNA]</scope>
    <source>
        <strain evidence="4 5">DSM 44936</strain>
    </source>
</reference>
<dbReference type="InterPro" id="IPR046348">
    <property type="entry name" value="SIS_dom_sf"/>
</dbReference>
<evidence type="ECO:0000256" key="2">
    <source>
        <dbReference type="ARBA" id="ARBA00023235"/>
    </source>
</evidence>
<name>A0A7X0ICN2_9ACTN</name>
<dbReference type="Pfam" id="PF10432">
    <property type="entry name" value="bact-PGI_C"/>
    <property type="match status" value="1"/>
</dbReference>
<organism evidence="4 5">
    <name type="scientific">Sphaerisporangium rubeum</name>
    <dbReference type="NCBI Taxonomy" id="321317"/>
    <lineage>
        <taxon>Bacteria</taxon>
        <taxon>Bacillati</taxon>
        <taxon>Actinomycetota</taxon>
        <taxon>Actinomycetes</taxon>
        <taxon>Streptosporangiales</taxon>
        <taxon>Streptosporangiaceae</taxon>
        <taxon>Sphaerisporangium</taxon>
    </lineage>
</organism>
<dbReference type="CDD" id="cd05637">
    <property type="entry name" value="SIS_PGI_PMI_2"/>
    <property type="match status" value="1"/>
</dbReference>
<dbReference type="GO" id="GO:0004347">
    <property type="term" value="F:glucose-6-phosphate isomerase activity"/>
    <property type="evidence" value="ECO:0007669"/>
    <property type="project" value="UniProtKB-EC"/>
</dbReference>
<comment type="similarity">
    <text evidence="1">Belongs to the PGI/PMI family.</text>
</comment>
<dbReference type="PROSITE" id="PS51464">
    <property type="entry name" value="SIS"/>
    <property type="match status" value="1"/>
</dbReference>
<dbReference type="Gene3D" id="3.40.50.10490">
    <property type="entry name" value="Glucose-6-phosphate isomerase like protein, domain 1"/>
    <property type="match status" value="2"/>
</dbReference>
<protein>
    <submittedName>
        <fullName evidence="4">Glucose/mannose-6-phosphate isomerase</fullName>
        <ecNumber evidence="4">5.3.1.8</ecNumber>
        <ecNumber evidence="4">5.3.1.9</ecNumber>
    </submittedName>
</protein>
<dbReference type="EC" id="5.3.1.9" evidence="4"/>
<keyword evidence="2 4" id="KW-0413">Isomerase</keyword>
<dbReference type="GO" id="GO:0005975">
    <property type="term" value="P:carbohydrate metabolic process"/>
    <property type="evidence" value="ECO:0007669"/>
    <property type="project" value="InterPro"/>
</dbReference>